<evidence type="ECO:0000256" key="4">
    <source>
        <dbReference type="ARBA" id="ARBA00022927"/>
    </source>
</evidence>
<keyword evidence="6" id="KW-0811">Translocation</keyword>
<keyword evidence="7 8" id="KW-0472">Membrane</keyword>
<evidence type="ECO:0000256" key="6">
    <source>
        <dbReference type="ARBA" id="ARBA00023010"/>
    </source>
</evidence>
<dbReference type="Proteomes" id="UP000176269">
    <property type="component" value="Unassembled WGS sequence"/>
</dbReference>
<comment type="subcellular location">
    <subcellularLocation>
        <location evidence="1">Membrane</location>
        <topology evidence="1">Single-pass membrane protein</topology>
    </subcellularLocation>
</comment>
<keyword evidence="5 8" id="KW-1133">Transmembrane helix</keyword>
<evidence type="ECO:0000256" key="5">
    <source>
        <dbReference type="ARBA" id="ARBA00022989"/>
    </source>
</evidence>
<feature type="transmembrane region" description="Helical" evidence="8">
    <location>
        <begin position="6"/>
        <end position="23"/>
    </location>
</feature>
<keyword evidence="2" id="KW-0813">Transport</keyword>
<accession>A0A1F7JTX0</accession>
<evidence type="ECO:0000256" key="3">
    <source>
        <dbReference type="ARBA" id="ARBA00022692"/>
    </source>
</evidence>
<dbReference type="GO" id="GO:0015031">
    <property type="term" value="P:protein transport"/>
    <property type="evidence" value="ECO:0007669"/>
    <property type="project" value="UniProtKB-KW"/>
</dbReference>
<gene>
    <name evidence="9" type="ORF">A3I56_01775</name>
</gene>
<evidence type="ECO:0000313" key="9">
    <source>
        <dbReference type="EMBL" id="OGK59066.1"/>
    </source>
</evidence>
<evidence type="ECO:0000256" key="8">
    <source>
        <dbReference type="SAM" id="Phobius"/>
    </source>
</evidence>
<keyword evidence="3 8" id="KW-0812">Transmembrane</keyword>
<proteinExistence type="predicted"/>
<evidence type="ECO:0000256" key="7">
    <source>
        <dbReference type="ARBA" id="ARBA00023136"/>
    </source>
</evidence>
<dbReference type="Gene3D" id="1.20.5.3310">
    <property type="match status" value="1"/>
</dbReference>
<protein>
    <recommendedName>
        <fullName evidence="11">Sec-independent protein translocase protein TatA</fullName>
    </recommendedName>
</protein>
<dbReference type="GO" id="GO:0016020">
    <property type="term" value="C:membrane"/>
    <property type="evidence" value="ECO:0007669"/>
    <property type="project" value="UniProtKB-ARBA"/>
</dbReference>
<name>A0A1F7JTX0_9BACT</name>
<sequence length="71" mass="7901">MNFLQNLGTTEWIIIILVLLAIFGKKKLMEWAQGLGESGRELQKVKKEFEGALNGSEQAIEKGGKSPKKKV</sequence>
<evidence type="ECO:0000256" key="2">
    <source>
        <dbReference type="ARBA" id="ARBA00022448"/>
    </source>
</evidence>
<dbReference type="EMBL" id="MGBC01000052">
    <property type="protein sequence ID" value="OGK59066.1"/>
    <property type="molecule type" value="Genomic_DNA"/>
</dbReference>
<evidence type="ECO:0008006" key="11">
    <source>
        <dbReference type="Google" id="ProtNLM"/>
    </source>
</evidence>
<dbReference type="AlphaFoldDB" id="A0A1F7JTX0"/>
<evidence type="ECO:0000256" key="1">
    <source>
        <dbReference type="ARBA" id="ARBA00004167"/>
    </source>
</evidence>
<comment type="caution">
    <text evidence="9">The sequence shown here is derived from an EMBL/GenBank/DDBJ whole genome shotgun (WGS) entry which is preliminary data.</text>
</comment>
<keyword evidence="4" id="KW-0653">Protein transport</keyword>
<dbReference type="InterPro" id="IPR003369">
    <property type="entry name" value="TatA/B/E"/>
</dbReference>
<dbReference type="Pfam" id="PF02416">
    <property type="entry name" value="TatA_B_E"/>
    <property type="match status" value="1"/>
</dbReference>
<organism evidence="9 10">
    <name type="scientific">Candidatus Roizmanbacteria bacterium RIFCSPLOWO2_02_FULL_43_10</name>
    <dbReference type="NCBI Taxonomy" id="1802078"/>
    <lineage>
        <taxon>Bacteria</taxon>
        <taxon>Candidatus Roizmaniibacteriota</taxon>
    </lineage>
</organism>
<evidence type="ECO:0000313" key="10">
    <source>
        <dbReference type="Proteomes" id="UP000176269"/>
    </source>
</evidence>
<reference evidence="9 10" key="1">
    <citation type="journal article" date="2016" name="Nat. Commun.">
        <title>Thousands of microbial genomes shed light on interconnected biogeochemical processes in an aquifer system.</title>
        <authorList>
            <person name="Anantharaman K."/>
            <person name="Brown C.T."/>
            <person name="Hug L.A."/>
            <person name="Sharon I."/>
            <person name="Castelle C.J."/>
            <person name="Probst A.J."/>
            <person name="Thomas B.C."/>
            <person name="Singh A."/>
            <person name="Wilkins M.J."/>
            <person name="Karaoz U."/>
            <person name="Brodie E.L."/>
            <person name="Williams K.H."/>
            <person name="Hubbard S.S."/>
            <person name="Banfield J.F."/>
        </authorList>
    </citation>
    <scope>NUCLEOTIDE SEQUENCE [LARGE SCALE GENOMIC DNA]</scope>
</reference>